<reference evidence="2" key="1">
    <citation type="submission" date="2018-01" db="EMBL/GenBank/DDBJ databases">
        <title>An insight into the sialome of Amazonian anophelines.</title>
        <authorList>
            <person name="Ribeiro J.M."/>
            <person name="Scarpassa V."/>
            <person name="Calvo E."/>
        </authorList>
    </citation>
    <scope>NUCLEOTIDE SEQUENCE</scope>
    <source>
        <tissue evidence="2">Salivary glands</tissue>
    </source>
</reference>
<name>A0A2M3ZMJ5_9DIPT</name>
<feature type="chain" id="PRO_5014979737" evidence="1">
    <location>
        <begin position="26"/>
        <end position="114"/>
    </location>
</feature>
<sequence>MHMMVRMVVMVRVVVGWQMVRMVQSMRMMRMMRMVSGCCGCGGCKVMRMGVSNQWDVCGRGARSNQAGRTRAGDYGQRRGGGGGGWWCRGAAGRCSRRCRCRGRSETGRYDDGG</sequence>
<accession>A0A2M3ZMJ5</accession>
<proteinExistence type="predicted"/>
<dbReference type="EMBL" id="GGFM01009000">
    <property type="protein sequence ID" value="MBW29751.1"/>
    <property type="molecule type" value="Transcribed_RNA"/>
</dbReference>
<organism evidence="2">
    <name type="scientific">Anopheles braziliensis</name>
    <dbReference type="NCBI Taxonomy" id="58242"/>
    <lineage>
        <taxon>Eukaryota</taxon>
        <taxon>Metazoa</taxon>
        <taxon>Ecdysozoa</taxon>
        <taxon>Arthropoda</taxon>
        <taxon>Hexapoda</taxon>
        <taxon>Insecta</taxon>
        <taxon>Pterygota</taxon>
        <taxon>Neoptera</taxon>
        <taxon>Endopterygota</taxon>
        <taxon>Diptera</taxon>
        <taxon>Nematocera</taxon>
        <taxon>Culicoidea</taxon>
        <taxon>Culicidae</taxon>
        <taxon>Anophelinae</taxon>
        <taxon>Anopheles</taxon>
    </lineage>
</organism>
<feature type="signal peptide" evidence="1">
    <location>
        <begin position="1"/>
        <end position="25"/>
    </location>
</feature>
<dbReference type="AlphaFoldDB" id="A0A2M3ZMJ5"/>
<evidence type="ECO:0000313" key="2">
    <source>
        <dbReference type="EMBL" id="MBW29751.1"/>
    </source>
</evidence>
<protein>
    <submittedName>
        <fullName evidence="2">Putative secreted peptide</fullName>
    </submittedName>
</protein>
<evidence type="ECO:0000256" key="1">
    <source>
        <dbReference type="SAM" id="SignalP"/>
    </source>
</evidence>
<keyword evidence="1" id="KW-0732">Signal</keyword>